<dbReference type="EMBL" id="QUTD01002827">
    <property type="protein sequence ID" value="RHY75014.1"/>
    <property type="molecule type" value="Genomic_DNA"/>
</dbReference>
<evidence type="ECO:0000313" key="12">
    <source>
        <dbReference type="Proteomes" id="UP000266643"/>
    </source>
</evidence>
<evidence type="ECO:0000313" key="4">
    <source>
        <dbReference type="EMBL" id="RHY75014.1"/>
    </source>
</evidence>
<feature type="region of interest" description="Disordered" evidence="1">
    <location>
        <begin position="255"/>
        <end position="303"/>
    </location>
</feature>
<dbReference type="Proteomes" id="UP000286510">
    <property type="component" value="Unassembled WGS sequence"/>
</dbReference>
<feature type="compositionally biased region" description="Basic and acidic residues" evidence="1">
    <location>
        <begin position="294"/>
        <end position="303"/>
    </location>
</feature>
<accession>A0A397A1A0</accession>
<evidence type="ECO:0000313" key="9">
    <source>
        <dbReference type="Proteomes" id="UP000265427"/>
    </source>
</evidence>
<dbReference type="Proteomes" id="UP000265716">
    <property type="component" value="Unassembled WGS sequence"/>
</dbReference>
<dbReference type="AlphaFoldDB" id="A0A397A1A0"/>
<evidence type="ECO:0000313" key="5">
    <source>
        <dbReference type="EMBL" id="RHY78797.1"/>
    </source>
</evidence>
<dbReference type="EMBL" id="QUTI01027000">
    <property type="protein sequence ID" value="RLO05396.1"/>
    <property type="molecule type" value="Genomic_DNA"/>
</dbReference>
<name>A0A397A1A0_APHAT</name>
<reference evidence="9 10" key="2">
    <citation type="submission" date="2018-08" db="EMBL/GenBank/DDBJ databases">
        <title>Aphanomyces genome sequencing and annotation.</title>
        <authorList>
            <person name="Minardi D."/>
            <person name="Oidtmann B."/>
            <person name="Van Der Giezen M."/>
            <person name="Studholme D.J."/>
        </authorList>
    </citation>
    <scope>NUCLEOTIDE SEQUENCE [LARGE SCALE GENOMIC DNA]</scope>
    <source>
        <strain evidence="7 11">197901</strain>
        <strain evidence="4 12">D2</strain>
        <strain evidence="6 15">FDL457</strain>
        <strain evidence="2 9">Kv</strain>
        <strain evidence="5 10">SA</strain>
        <strain evidence="3 14">Si</strain>
    </source>
</reference>
<evidence type="ECO:0000256" key="1">
    <source>
        <dbReference type="SAM" id="MobiDB-lite"/>
    </source>
</evidence>
<dbReference type="EMBL" id="QUSZ01008651">
    <property type="protein sequence ID" value="RHY00125.1"/>
    <property type="molecule type" value="Genomic_DNA"/>
</dbReference>
<gene>
    <name evidence="6" type="ORF">DYB26_010634</name>
    <name evidence="8" type="ORF">DYB28_000221</name>
    <name evidence="4" type="ORF">DYB30_003057</name>
    <name evidence="7" type="ORF">DYB31_001656</name>
    <name evidence="3" type="ORF">DYB34_013187</name>
    <name evidence="2" type="ORF">DYB36_013391</name>
    <name evidence="5" type="ORF">DYB38_005985</name>
</gene>
<dbReference type="Proteomes" id="UP000266643">
    <property type="component" value="Unassembled WGS sequence"/>
</dbReference>
<dbReference type="EMBL" id="QUTF01020860">
    <property type="protein sequence ID" value="RHY95211.1"/>
    <property type="molecule type" value="Genomic_DNA"/>
</dbReference>
<dbReference type="Proteomes" id="UP000283543">
    <property type="component" value="Unassembled WGS sequence"/>
</dbReference>
<evidence type="ECO:0000313" key="2">
    <source>
        <dbReference type="EMBL" id="RHY00125.1"/>
    </source>
</evidence>
<evidence type="ECO:0000313" key="7">
    <source>
        <dbReference type="EMBL" id="RHZ34038.1"/>
    </source>
</evidence>
<evidence type="ECO:0000313" key="13">
    <source>
        <dbReference type="Proteomes" id="UP000275652"/>
    </source>
</evidence>
<proteinExistence type="predicted"/>
<dbReference type="VEuPathDB" id="FungiDB:H257_04863"/>
<dbReference type="EMBL" id="QUTE01006047">
    <property type="protein sequence ID" value="RHZ34038.1"/>
    <property type="molecule type" value="Genomic_DNA"/>
</dbReference>
<evidence type="ECO:0000313" key="6">
    <source>
        <dbReference type="EMBL" id="RHY95211.1"/>
    </source>
</evidence>
<dbReference type="Proteomes" id="UP000265427">
    <property type="component" value="Unassembled WGS sequence"/>
</dbReference>
<comment type="caution">
    <text evidence="2">The sequence shown here is derived from an EMBL/GenBank/DDBJ whole genome shotgun (WGS) entry which is preliminary data.</text>
</comment>
<dbReference type="EMBL" id="QUTB01002444">
    <property type="protein sequence ID" value="RHY72684.1"/>
    <property type="molecule type" value="Genomic_DNA"/>
</dbReference>
<evidence type="ECO:0000313" key="11">
    <source>
        <dbReference type="Proteomes" id="UP000266196"/>
    </source>
</evidence>
<sequence length="303" mass="33470">MVRLLRRRGLTSAVIRVIFDRANVFAAYVQETNDILDGYAPMDEAYLRLRLPTPVVSTTLTTSPLPSALTFECVSRDLGGVADTHQSPVRCHRWLEFEILDAHQRVIQPRQDVCRMFRSCRDYRCHVLTVDDPQVLKHLLPGHSVVLHVRADKKGSSNYVKYAGISLHFAVTLSGDVDDDQVQRNREMTLPVVVSTAATRNYDLEKPAATNAPSSCAVENPMTTVSAADVTTIEAASKDTWETVESPVKPLMPLSTTEEWVDVTQPRTVKPPKEGATVAPSPHEAGQASNNTTKHPDEKCAVS</sequence>
<evidence type="ECO:0000313" key="10">
    <source>
        <dbReference type="Proteomes" id="UP000265716"/>
    </source>
</evidence>
<evidence type="ECO:0000313" key="15">
    <source>
        <dbReference type="Proteomes" id="UP000286510"/>
    </source>
</evidence>
<dbReference type="Proteomes" id="UP000275652">
    <property type="component" value="Unassembled WGS sequence"/>
</dbReference>
<reference evidence="8 13" key="1">
    <citation type="journal article" date="2018" name="J. Invertebr. Pathol.">
        <title>New genotyping method for the causative agent of crayfish plague (Aphanomyces astaci) based on whole genome data.</title>
        <authorList>
            <person name="Minardi D."/>
            <person name="Studholme D.J."/>
            <person name="van der Giezen M."/>
            <person name="Pretto T."/>
            <person name="Oidtmann B."/>
        </authorList>
    </citation>
    <scope>NUCLEOTIDE SEQUENCE [LARGE SCALE GENOMIC DNA]</scope>
    <source>
        <strain evidence="8 13">KB13</strain>
    </source>
</reference>
<evidence type="ECO:0000313" key="14">
    <source>
        <dbReference type="Proteomes" id="UP000283543"/>
    </source>
</evidence>
<evidence type="ECO:0000313" key="3">
    <source>
        <dbReference type="EMBL" id="RHY72684.1"/>
    </source>
</evidence>
<dbReference type="Proteomes" id="UP000266196">
    <property type="component" value="Unassembled WGS sequence"/>
</dbReference>
<protein>
    <submittedName>
        <fullName evidence="2">Uncharacterized protein</fullName>
    </submittedName>
</protein>
<dbReference type="EMBL" id="QUTC01000221">
    <property type="protein sequence ID" value="RHY78797.1"/>
    <property type="molecule type" value="Genomic_DNA"/>
</dbReference>
<evidence type="ECO:0000313" key="8">
    <source>
        <dbReference type="EMBL" id="RLO05396.1"/>
    </source>
</evidence>
<organism evidence="2 9">
    <name type="scientific">Aphanomyces astaci</name>
    <name type="common">Crayfish plague agent</name>
    <dbReference type="NCBI Taxonomy" id="112090"/>
    <lineage>
        <taxon>Eukaryota</taxon>
        <taxon>Sar</taxon>
        <taxon>Stramenopiles</taxon>
        <taxon>Oomycota</taxon>
        <taxon>Saprolegniomycetes</taxon>
        <taxon>Saprolegniales</taxon>
        <taxon>Verrucalvaceae</taxon>
        <taxon>Aphanomyces</taxon>
    </lineage>
</organism>